<keyword evidence="6 8" id="KW-0139">CF(1)</keyword>
<keyword evidence="8" id="KW-1003">Cell membrane</keyword>
<dbReference type="GO" id="GO:0016787">
    <property type="term" value="F:hydrolase activity"/>
    <property type="evidence" value="ECO:0007669"/>
    <property type="project" value="UniProtKB-KW"/>
</dbReference>
<comment type="subcellular location">
    <subcellularLocation>
        <location evidence="8">Cell membrane</location>
        <topology evidence="8">Peripheral membrane protein</topology>
    </subcellularLocation>
    <subcellularLocation>
        <location evidence="1">Membrane</location>
    </subcellularLocation>
</comment>
<dbReference type="RefSeq" id="WP_034436592.1">
    <property type="nucleotide sequence ID" value="NZ_CBTK010000302.1"/>
</dbReference>
<dbReference type="GO" id="GO:0005886">
    <property type="term" value="C:plasma membrane"/>
    <property type="evidence" value="ECO:0007669"/>
    <property type="project" value="UniProtKB-SubCell"/>
</dbReference>
<evidence type="ECO:0000313" key="9">
    <source>
        <dbReference type="EMBL" id="CDH47529.1"/>
    </source>
</evidence>
<keyword evidence="5 8" id="KW-0472">Membrane</keyword>
<evidence type="ECO:0000256" key="2">
    <source>
        <dbReference type="ARBA" id="ARBA00022448"/>
    </source>
</evidence>
<comment type="similarity">
    <text evidence="8">Belongs to the ATPase delta chain family.</text>
</comment>
<protein>
    <recommendedName>
        <fullName evidence="8">ATP synthase subunit delta</fullName>
    </recommendedName>
    <alternativeName>
        <fullName evidence="8">ATP synthase F(1) sector subunit delta</fullName>
    </alternativeName>
    <alternativeName>
        <fullName evidence="8">F-type ATPase subunit delta</fullName>
        <shortName evidence="8">F-ATPase subunit delta</shortName>
    </alternativeName>
</protein>
<keyword evidence="4 8" id="KW-0406">Ion transport</keyword>
<dbReference type="PROSITE" id="PS00389">
    <property type="entry name" value="ATPASE_DELTA"/>
    <property type="match status" value="1"/>
</dbReference>
<evidence type="ECO:0000313" key="10">
    <source>
        <dbReference type="Proteomes" id="UP000019184"/>
    </source>
</evidence>
<dbReference type="Pfam" id="PF00213">
    <property type="entry name" value="OSCP"/>
    <property type="match status" value="1"/>
</dbReference>
<dbReference type="PRINTS" id="PR00125">
    <property type="entry name" value="ATPASEDELTA"/>
</dbReference>
<dbReference type="PANTHER" id="PTHR11910">
    <property type="entry name" value="ATP SYNTHASE DELTA CHAIN"/>
    <property type="match status" value="1"/>
</dbReference>
<dbReference type="InterPro" id="IPR000711">
    <property type="entry name" value="ATPase_OSCP/dsu"/>
</dbReference>
<sequence>MAETTTVVRPAAAARPYARAAFEDAQTAQALPVWSDLLQTAATITAESALYRLLGPWNPQLRGEQKADLVAGLCRDARGGAELPEVFVTFLRLLAENHRLHMLPSIAVVFERLRAEAESIVRAELISATTVTDAQRKRVIKALKAKFKRSVVLDCRTDEALVAGAVIRVGDLVIDGSARGRLDKLAMALSQ</sequence>
<gene>
    <name evidence="8" type="primary">atpH</name>
    <name evidence="9" type="ORF">BN874_830082</name>
</gene>
<dbReference type="SUPFAM" id="SSF47928">
    <property type="entry name" value="N-terminal domain of the delta subunit of the F1F0-ATP synthase"/>
    <property type="match status" value="1"/>
</dbReference>
<evidence type="ECO:0000256" key="1">
    <source>
        <dbReference type="ARBA" id="ARBA00004370"/>
    </source>
</evidence>
<dbReference type="NCBIfam" id="NF004402">
    <property type="entry name" value="PRK05758.2-2"/>
    <property type="match status" value="1"/>
</dbReference>
<comment type="function">
    <text evidence="8">F(1)F(0) ATP synthase produces ATP from ADP in the presence of a proton or sodium gradient. F-type ATPases consist of two structural domains, F(1) containing the extramembraneous catalytic core and F(0) containing the membrane proton channel, linked together by a central stalk and a peripheral stalk. During catalysis, ATP synthesis in the catalytic domain of F(1) is coupled via a rotary mechanism of the central stalk subunits to proton translocation.</text>
</comment>
<proteinExistence type="inferred from homology"/>
<evidence type="ECO:0000256" key="5">
    <source>
        <dbReference type="ARBA" id="ARBA00023136"/>
    </source>
</evidence>
<evidence type="ECO:0000256" key="7">
    <source>
        <dbReference type="ARBA" id="ARBA00023310"/>
    </source>
</evidence>
<dbReference type="InterPro" id="IPR020781">
    <property type="entry name" value="ATPase_OSCP/d_CS"/>
</dbReference>
<comment type="function">
    <text evidence="8">This protein is part of the stalk that links CF(0) to CF(1). It either transmits conformational changes from CF(0) to CF(1) or is implicated in proton conduction.</text>
</comment>
<dbReference type="EMBL" id="CBTK010000302">
    <property type="protein sequence ID" value="CDH47529.1"/>
    <property type="molecule type" value="Genomic_DNA"/>
</dbReference>
<keyword evidence="3 8" id="KW-0375">Hydrogen ion transport</keyword>
<organism evidence="9 10">
    <name type="scientific">Candidatus Contendobacter odensis Run_B_J11</name>
    <dbReference type="NCBI Taxonomy" id="1400861"/>
    <lineage>
        <taxon>Bacteria</taxon>
        <taxon>Pseudomonadati</taxon>
        <taxon>Pseudomonadota</taxon>
        <taxon>Gammaproteobacteria</taxon>
        <taxon>Candidatus Competibacteraceae</taxon>
        <taxon>Candidatus Contendibacter</taxon>
    </lineage>
</organism>
<dbReference type="GO" id="GO:0045259">
    <property type="term" value="C:proton-transporting ATP synthase complex"/>
    <property type="evidence" value="ECO:0007669"/>
    <property type="project" value="UniProtKB-KW"/>
</dbReference>
<evidence type="ECO:0000256" key="6">
    <source>
        <dbReference type="ARBA" id="ARBA00023196"/>
    </source>
</evidence>
<comment type="caution">
    <text evidence="9">The sequence shown here is derived from an EMBL/GenBank/DDBJ whole genome shotgun (WGS) entry which is preliminary data.</text>
</comment>
<dbReference type="InterPro" id="IPR026015">
    <property type="entry name" value="ATP_synth_OSCP/delta_N_sf"/>
</dbReference>
<keyword evidence="9" id="KW-0378">Hydrolase</keyword>
<dbReference type="GO" id="GO:0046933">
    <property type="term" value="F:proton-transporting ATP synthase activity, rotational mechanism"/>
    <property type="evidence" value="ECO:0007669"/>
    <property type="project" value="UniProtKB-UniRule"/>
</dbReference>
<keyword evidence="2 8" id="KW-0813">Transport</keyword>
<dbReference type="Gene3D" id="1.10.520.20">
    <property type="entry name" value="N-terminal domain of the delta subunit of the F1F0-ATP synthase"/>
    <property type="match status" value="1"/>
</dbReference>
<dbReference type="Proteomes" id="UP000019184">
    <property type="component" value="Unassembled WGS sequence"/>
</dbReference>
<evidence type="ECO:0000256" key="8">
    <source>
        <dbReference type="HAMAP-Rule" id="MF_01416"/>
    </source>
</evidence>
<reference evidence="9 10" key="1">
    <citation type="journal article" date="2014" name="ISME J.">
        <title>Candidatus Competibacter-lineage genomes retrieved from metagenomes reveal functional metabolic diversity.</title>
        <authorList>
            <person name="McIlroy S.J."/>
            <person name="Albertsen M."/>
            <person name="Andresen E.K."/>
            <person name="Saunders A.M."/>
            <person name="Kristiansen R."/>
            <person name="Stokholm-Bjerregaard M."/>
            <person name="Nielsen K.L."/>
            <person name="Nielsen P.H."/>
        </authorList>
    </citation>
    <scope>NUCLEOTIDE SEQUENCE [LARGE SCALE GENOMIC DNA]</scope>
    <source>
        <strain evidence="9 10">Run_B_J11</strain>
    </source>
</reference>
<dbReference type="AlphaFoldDB" id="A0A7U7J5M7"/>
<keyword evidence="10" id="KW-1185">Reference proteome</keyword>
<evidence type="ECO:0000256" key="4">
    <source>
        <dbReference type="ARBA" id="ARBA00023065"/>
    </source>
</evidence>
<evidence type="ECO:0000256" key="3">
    <source>
        <dbReference type="ARBA" id="ARBA00022781"/>
    </source>
</evidence>
<accession>A0A7U7J5M7</accession>
<keyword evidence="7 8" id="KW-0066">ATP synthesis</keyword>
<dbReference type="OrthoDB" id="9816221at2"/>
<name>A0A7U7J5M7_9GAMM</name>
<dbReference type="HAMAP" id="MF_01416">
    <property type="entry name" value="ATP_synth_delta_bact"/>
    <property type="match status" value="1"/>
</dbReference>
<dbReference type="NCBIfam" id="TIGR01145">
    <property type="entry name" value="ATP_synt_delta"/>
    <property type="match status" value="1"/>
</dbReference>